<reference evidence="2 3" key="2">
    <citation type="journal article" date="2017" name="Antonie Van Leeuwenhoek">
        <title>Rhizobium rhizosphaerae sp. nov., a novel species isolated from rice rhizosphere.</title>
        <authorList>
            <person name="Zhao J.J."/>
            <person name="Zhang J."/>
            <person name="Zhang R.J."/>
            <person name="Zhang C.W."/>
            <person name="Yin H.Q."/>
            <person name="Zhang X.X."/>
        </authorList>
    </citation>
    <scope>NUCLEOTIDE SEQUENCE [LARGE SCALE GENOMIC DNA]</scope>
    <source>
        <strain evidence="2 3">ACAM 611</strain>
    </source>
</reference>
<dbReference type="RefSeq" id="WP_006004510.1">
    <property type="nucleotide sequence ID" value="NZ_BAET01000012.1"/>
</dbReference>
<name>H5TAW2_9ALTE</name>
<feature type="compositionally biased region" description="Basic and acidic residues" evidence="1">
    <location>
        <begin position="9"/>
        <end position="23"/>
    </location>
</feature>
<protein>
    <recommendedName>
        <fullName evidence="4">Transposase</fullName>
    </recommendedName>
</protein>
<evidence type="ECO:0000313" key="2">
    <source>
        <dbReference type="EMBL" id="GAB55439.1"/>
    </source>
</evidence>
<proteinExistence type="predicted"/>
<reference evidence="2 3" key="1">
    <citation type="journal article" date="2012" name="J. Bacteriol.">
        <title>Genome sequence of proteorhodopsin-containing sea ice bacterium Glaciecola punicea ACAM 611T.</title>
        <authorList>
            <person name="Qin Q.-L."/>
            <person name="Xie B.-B."/>
            <person name="Shu Y.-L."/>
            <person name="Rong J.-C."/>
            <person name="Zhao D.-L."/>
            <person name="Zhang X.-Y."/>
            <person name="Chen X.-L."/>
            <person name="Zhou B.-C."/>
            <person name="Zhanga Y.-Z."/>
        </authorList>
    </citation>
    <scope>NUCLEOTIDE SEQUENCE [LARGE SCALE GENOMIC DNA]</scope>
    <source>
        <strain evidence="2 3">ACAM 611</strain>
    </source>
</reference>
<evidence type="ECO:0000313" key="3">
    <source>
        <dbReference type="Proteomes" id="UP000053586"/>
    </source>
</evidence>
<accession>H5TAW2</accession>
<dbReference type="EMBL" id="BAET01000012">
    <property type="protein sequence ID" value="GAB55439.1"/>
    <property type="molecule type" value="Genomic_DNA"/>
</dbReference>
<dbReference type="OrthoDB" id="9813126at2"/>
<dbReference type="AlphaFoldDB" id="H5TAW2"/>
<evidence type="ECO:0008006" key="4">
    <source>
        <dbReference type="Google" id="ProtNLM"/>
    </source>
</evidence>
<feature type="region of interest" description="Disordered" evidence="1">
    <location>
        <begin position="1"/>
        <end position="36"/>
    </location>
</feature>
<keyword evidence="3" id="KW-1185">Reference proteome</keyword>
<gene>
    <name evidence="2" type="ORF">GPUN_1315</name>
</gene>
<dbReference type="Proteomes" id="UP000053586">
    <property type="component" value="Unassembled WGS sequence"/>
</dbReference>
<evidence type="ECO:0000256" key="1">
    <source>
        <dbReference type="SAM" id="MobiDB-lite"/>
    </source>
</evidence>
<sequence>MSIKTLQRWRQEDEMSDDKRPEVIRPVPPSKLTEAEREHILAACNQDEYA</sequence>
<comment type="caution">
    <text evidence="2">The sequence shown here is derived from an EMBL/GenBank/DDBJ whole genome shotgun (WGS) entry which is preliminary data.</text>
</comment>
<dbReference type="STRING" id="56804.BAE46_14070"/>
<organism evidence="2 3">
    <name type="scientific">Glaciecola punicea ACAM 611</name>
    <dbReference type="NCBI Taxonomy" id="1121923"/>
    <lineage>
        <taxon>Bacteria</taxon>
        <taxon>Pseudomonadati</taxon>
        <taxon>Pseudomonadota</taxon>
        <taxon>Gammaproteobacteria</taxon>
        <taxon>Alteromonadales</taxon>
        <taxon>Alteromonadaceae</taxon>
        <taxon>Glaciecola</taxon>
    </lineage>
</organism>